<dbReference type="InterPro" id="IPR036835">
    <property type="entry name" value="SeqA_DNA-bd_C_sf"/>
</dbReference>
<name>A0ABU7MFA2_9ACTN</name>
<keyword evidence="3" id="KW-1185">Reference proteome</keyword>
<feature type="domain" description="RAMA" evidence="1">
    <location>
        <begin position="52"/>
        <end position="143"/>
    </location>
</feature>
<comment type="caution">
    <text evidence="2">The sequence shown here is derived from an EMBL/GenBank/DDBJ whole genome shotgun (WGS) entry which is preliminary data.</text>
</comment>
<evidence type="ECO:0000313" key="2">
    <source>
        <dbReference type="EMBL" id="MEE3851790.1"/>
    </source>
</evidence>
<dbReference type="Proteomes" id="UP001347146">
    <property type="component" value="Unassembled WGS sequence"/>
</dbReference>
<protein>
    <recommendedName>
        <fullName evidence="1">RAMA domain-containing protein</fullName>
    </recommendedName>
</protein>
<dbReference type="InterPro" id="IPR040843">
    <property type="entry name" value="RAMA"/>
</dbReference>
<reference evidence="2 3" key="1">
    <citation type="submission" date="2024-01" db="EMBL/GenBank/DDBJ databases">
        <title>Draft genome sequence of Gordonia sp. LSe1-13.</title>
        <authorList>
            <person name="Suphannarot A."/>
            <person name="Mingma R."/>
        </authorList>
    </citation>
    <scope>NUCLEOTIDE SEQUENCE [LARGE SCALE GENOMIC DNA]</scope>
    <source>
        <strain evidence="2 3">LSe1-13</strain>
    </source>
</reference>
<accession>A0ABU7MFA2</accession>
<organism evidence="2 3">
    <name type="scientific">Gordonia sesuvii</name>
    <dbReference type="NCBI Taxonomy" id="3116777"/>
    <lineage>
        <taxon>Bacteria</taxon>
        <taxon>Bacillati</taxon>
        <taxon>Actinomycetota</taxon>
        <taxon>Actinomycetes</taxon>
        <taxon>Mycobacteriales</taxon>
        <taxon>Gordoniaceae</taxon>
        <taxon>Gordonia</taxon>
    </lineage>
</organism>
<dbReference type="Pfam" id="PF18755">
    <property type="entry name" value="RAMA"/>
    <property type="match status" value="1"/>
</dbReference>
<gene>
    <name evidence="2" type="ORF">VZC37_15715</name>
</gene>
<dbReference type="RefSeq" id="WP_330433499.1">
    <property type="nucleotide sequence ID" value="NZ_JAZDUF010000004.1"/>
</dbReference>
<dbReference type="EMBL" id="JAZDUF010000004">
    <property type="protein sequence ID" value="MEE3851790.1"/>
    <property type="molecule type" value="Genomic_DNA"/>
</dbReference>
<evidence type="ECO:0000259" key="1">
    <source>
        <dbReference type="Pfam" id="PF18755"/>
    </source>
</evidence>
<evidence type="ECO:0000313" key="3">
    <source>
        <dbReference type="Proteomes" id="UP001347146"/>
    </source>
</evidence>
<proteinExistence type="predicted"/>
<dbReference type="Gene3D" id="1.20.1380.10">
    <property type="entry name" value="Replication modulator SeqA, C-terminal DNA-binding domain"/>
    <property type="match status" value="1"/>
</dbReference>
<sequence length="145" mass="16419">MPQIEIDDEVFARLKGEAEPFVDTPNDVLRRLLGMEAEPRVAVDSSKSPALPRPVKRYRRRKAGELMPLLDAGILRVDDELVYQKRSGEQYNGLVTNDGWISVDGESFFSPSGALKSAVGYDVNGWKHWRVVRTDRLLDEYRQAG</sequence>